<accession>A0AAN7APE6</accession>
<proteinExistence type="predicted"/>
<evidence type="ECO:0000313" key="3">
    <source>
        <dbReference type="Proteomes" id="UP001303160"/>
    </source>
</evidence>
<dbReference type="EMBL" id="MU863988">
    <property type="protein sequence ID" value="KAK4196281.1"/>
    <property type="molecule type" value="Genomic_DNA"/>
</dbReference>
<feature type="region of interest" description="Disordered" evidence="1">
    <location>
        <begin position="428"/>
        <end position="477"/>
    </location>
</feature>
<keyword evidence="3" id="KW-1185">Reference proteome</keyword>
<dbReference type="AlphaFoldDB" id="A0AAN7APE6"/>
<evidence type="ECO:0000256" key="1">
    <source>
        <dbReference type="SAM" id="MobiDB-lite"/>
    </source>
</evidence>
<dbReference type="Proteomes" id="UP001303160">
    <property type="component" value="Unassembled WGS sequence"/>
</dbReference>
<dbReference type="Gene3D" id="2.60.120.620">
    <property type="entry name" value="q2cbj1_9rhob like domain"/>
    <property type="match status" value="1"/>
</dbReference>
<protein>
    <submittedName>
        <fullName evidence="2">2og-fe oxygenase family protein</fullName>
    </submittedName>
</protein>
<sequence>MSYKTRLRSKPDVDPAPIEMEDNTNALLEELKSAMDTSEETFVFACGGLIPIIGPDAKTPDTNVGADLSAVTLRWDPRDPSTASSRCRISFPETLTEQEGSALAALVADMQPATFGLGKKDVYDEEYRKALKLDPTQFSTNFCPYPVGIIDIISKILAPGVGKSTVRAELYKLNVYEGPSGHFKAHVDTPRSKSQFGSLVICLPAEHSGGELEVRHKGKMMTFDWSTKSSKGNAVQWAAFYSDCEHESKLARSLNIQLPLVKHAQKILDDKTFMPKGGYLGFYTSHAYPHTNEDFSVSAIKGIDRAIWHCFLSLGCRVDLRPVLHLEVNDYCDGITENKHVVGKYFPTMTVNDQVWEDGDHKRIIKRWGVSAVKYKQIVWMNEKQDEHKRRQLTYIVYGNEANLSEDYSYCAIIVRVPEIDNESGARASLPARNSESESDCASSFDFTDEEEEMENAMVMEEDPEEESADDDSDYEG</sequence>
<comment type="caution">
    <text evidence="2">The sequence shown here is derived from an EMBL/GenBank/DDBJ whole genome shotgun (WGS) entry which is preliminary data.</text>
</comment>
<reference evidence="2" key="1">
    <citation type="journal article" date="2023" name="Mol. Phylogenet. Evol.">
        <title>Genome-scale phylogeny and comparative genomics of the fungal order Sordariales.</title>
        <authorList>
            <person name="Hensen N."/>
            <person name="Bonometti L."/>
            <person name="Westerberg I."/>
            <person name="Brannstrom I.O."/>
            <person name="Guillou S."/>
            <person name="Cros-Aarteil S."/>
            <person name="Calhoun S."/>
            <person name="Haridas S."/>
            <person name="Kuo A."/>
            <person name="Mondo S."/>
            <person name="Pangilinan J."/>
            <person name="Riley R."/>
            <person name="LaButti K."/>
            <person name="Andreopoulos B."/>
            <person name="Lipzen A."/>
            <person name="Chen C."/>
            <person name="Yan M."/>
            <person name="Daum C."/>
            <person name="Ng V."/>
            <person name="Clum A."/>
            <person name="Steindorff A."/>
            <person name="Ohm R.A."/>
            <person name="Martin F."/>
            <person name="Silar P."/>
            <person name="Natvig D.O."/>
            <person name="Lalanne C."/>
            <person name="Gautier V."/>
            <person name="Ament-Velasquez S.L."/>
            <person name="Kruys A."/>
            <person name="Hutchinson M.I."/>
            <person name="Powell A.J."/>
            <person name="Barry K."/>
            <person name="Miller A.N."/>
            <person name="Grigoriev I.V."/>
            <person name="Debuchy R."/>
            <person name="Gladieux P."/>
            <person name="Hiltunen Thoren M."/>
            <person name="Johannesson H."/>
        </authorList>
    </citation>
    <scope>NUCLEOTIDE SEQUENCE</scope>
    <source>
        <strain evidence="2">CBS 315.58</strain>
    </source>
</reference>
<dbReference type="PANTHER" id="PTHR33099:SF7">
    <property type="entry name" value="MYND-TYPE DOMAIN-CONTAINING PROTEIN"/>
    <property type="match status" value="1"/>
</dbReference>
<name>A0AAN7APE6_9PEZI</name>
<gene>
    <name evidence="2" type="ORF">QBC40DRAFT_313860</name>
</gene>
<evidence type="ECO:0000313" key="2">
    <source>
        <dbReference type="EMBL" id="KAK4196281.1"/>
    </source>
</evidence>
<organism evidence="2 3">
    <name type="scientific">Triangularia verruculosa</name>
    <dbReference type="NCBI Taxonomy" id="2587418"/>
    <lineage>
        <taxon>Eukaryota</taxon>
        <taxon>Fungi</taxon>
        <taxon>Dikarya</taxon>
        <taxon>Ascomycota</taxon>
        <taxon>Pezizomycotina</taxon>
        <taxon>Sordariomycetes</taxon>
        <taxon>Sordariomycetidae</taxon>
        <taxon>Sordariales</taxon>
        <taxon>Podosporaceae</taxon>
        <taxon>Triangularia</taxon>
    </lineage>
</organism>
<reference evidence="2" key="2">
    <citation type="submission" date="2023-05" db="EMBL/GenBank/DDBJ databases">
        <authorList>
            <consortium name="Lawrence Berkeley National Laboratory"/>
            <person name="Steindorff A."/>
            <person name="Hensen N."/>
            <person name="Bonometti L."/>
            <person name="Westerberg I."/>
            <person name="Brannstrom I.O."/>
            <person name="Guillou S."/>
            <person name="Cros-Aarteil S."/>
            <person name="Calhoun S."/>
            <person name="Haridas S."/>
            <person name="Kuo A."/>
            <person name="Mondo S."/>
            <person name="Pangilinan J."/>
            <person name="Riley R."/>
            <person name="Labutti K."/>
            <person name="Andreopoulos B."/>
            <person name="Lipzen A."/>
            <person name="Chen C."/>
            <person name="Yanf M."/>
            <person name="Daum C."/>
            <person name="Ng V."/>
            <person name="Clum A."/>
            <person name="Ohm R."/>
            <person name="Martin F."/>
            <person name="Silar P."/>
            <person name="Natvig D."/>
            <person name="Lalanne C."/>
            <person name="Gautier V."/>
            <person name="Ament-Velasquez S.L."/>
            <person name="Kruys A."/>
            <person name="Hutchinson M.I."/>
            <person name="Powell A.J."/>
            <person name="Barry K."/>
            <person name="Miller A.N."/>
            <person name="Grigoriev I.V."/>
            <person name="Debuchy R."/>
            <person name="Gladieux P."/>
            <person name="Thoren M.H."/>
            <person name="Johannesson H."/>
        </authorList>
    </citation>
    <scope>NUCLEOTIDE SEQUENCE</scope>
    <source>
        <strain evidence="2">CBS 315.58</strain>
    </source>
</reference>
<feature type="compositionally biased region" description="Acidic residues" evidence="1">
    <location>
        <begin position="447"/>
        <end position="477"/>
    </location>
</feature>
<dbReference type="PANTHER" id="PTHR33099">
    <property type="entry name" value="FE2OG DIOXYGENASE DOMAIN-CONTAINING PROTEIN"/>
    <property type="match status" value="1"/>
</dbReference>